<dbReference type="AlphaFoldDB" id="A0A378RKR0"/>
<accession>A0A378RKR0</accession>
<dbReference type="RefSeq" id="WP_115089918.1">
    <property type="nucleotide sequence ID" value="NZ_CP068107.1"/>
</dbReference>
<evidence type="ECO:0000313" key="3">
    <source>
        <dbReference type="Proteomes" id="UP000255024"/>
    </source>
</evidence>
<keyword evidence="3" id="KW-1185">Reference proteome</keyword>
<proteinExistence type="predicted"/>
<reference evidence="2 3" key="1">
    <citation type="submission" date="2018-06" db="EMBL/GenBank/DDBJ databases">
        <authorList>
            <consortium name="Pathogen Informatics"/>
            <person name="Doyle S."/>
        </authorList>
    </citation>
    <scope>NUCLEOTIDE SEQUENCE [LARGE SCALE GENOMIC DNA]</scope>
    <source>
        <strain evidence="2 3">NCTC11179</strain>
    </source>
</reference>
<organism evidence="2 3">
    <name type="scientific">Myroides odoratus</name>
    <name type="common">Flavobacterium odoratum</name>
    <dbReference type="NCBI Taxonomy" id="256"/>
    <lineage>
        <taxon>Bacteria</taxon>
        <taxon>Pseudomonadati</taxon>
        <taxon>Bacteroidota</taxon>
        <taxon>Flavobacteriia</taxon>
        <taxon>Flavobacteriales</taxon>
        <taxon>Flavobacteriaceae</taxon>
        <taxon>Myroides</taxon>
    </lineage>
</organism>
<dbReference type="EMBL" id="UGQL01000001">
    <property type="protein sequence ID" value="STZ26861.1"/>
    <property type="molecule type" value="Genomic_DNA"/>
</dbReference>
<evidence type="ECO:0000313" key="2">
    <source>
        <dbReference type="EMBL" id="STZ26861.1"/>
    </source>
</evidence>
<gene>
    <name evidence="2" type="ORF">NCTC11179_00388</name>
</gene>
<protein>
    <recommendedName>
        <fullName evidence="1">DUF6850 domain-containing protein</fullName>
    </recommendedName>
</protein>
<dbReference type="Proteomes" id="UP000255024">
    <property type="component" value="Unassembled WGS sequence"/>
</dbReference>
<evidence type="ECO:0000259" key="1">
    <source>
        <dbReference type="Pfam" id="PF21012"/>
    </source>
</evidence>
<sequence>MKHFHFKVILFFFVNVTWMYTYSQQVDSLVLKIKDKQDVIYSFQESIWSNPAARLNYRKYNLTSFSIATISNKEAATLAQEGKDKKSMLLQADAFNRLDENSAVWGGASYRQGRNKEVYWNESADYALIYPYVVADSIGGDIKYEHYVVEGGYVQQIGKYNLGISGFYKARMEYRNIDPRPKNLATQVGGTLGVSRDFNSYLTIGIQANIEKYTQKHKMSFYSPTGFPVIYEMNGMGNFNNMLKGKRREAFYDGWAYGTAIQIYESQAKTWFVTGGVTHFRFEKLLPEFYDVQASKAKDLSYVLTAGKLFDIQPMQIGFVIQGTKQIRKGTENLFINATTNNFIKIGQEERYRFEESQLHFRSVLNYSTNRNDYSLLPFVTFLKQTERYTQPFSQTTIASMQLGFQGQWMHKFENKGLVTVESLWSLKRNTKEQANFSYGNSQLINQMLLSNYALQIADYWKGNFKVRYDFTVARALDVFVLGEYQYQNIQHHGNNSTTLVSLGITF</sequence>
<dbReference type="Pfam" id="PF21012">
    <property type="entry name" value="DUF6850"/>
    <property type="match status" value="1"/>
</dbReference>
<dbReference type="InterPro" id="IPR049236">
    <property type="entry name" value="DUF6850"/>
</dbReference>
<feature type="domain" description="DUF6850" evidence="1">
    <location>
        <begin position="53"/>
        <end position="507"/>
    </location>
</feature>
<name>A0A378RKR0_MYROD</name>